<dbReference type="EMBL" id="JTDF01001422">
    <property type="protein sequence ID" value="KAF8570048.1"/>
    <property type="molecule type" value="Genomic_DNA"/>
</dbReference>
<dbReference type="OrthoDB" id="244495at2759"/>
<evidence type="ECO:0000313" key="4">
    <source>
        <dbReference type="Proteomes" id="UP000699462"/>
    </source>
</evidence>
<name>A0A8T0DSJ5_9TREM</name>
<dbReference type="GO" id="GO:0016538">
    <property type="term" value="F:cyclin-dependent protein serine/threonine kinase regulator activity"/>
    <property type="evidence" value="ECO:0007669"/>
    <property type="project" value="TreeGrafter"/>
</dbReference>
<organism evidence="3 4">
    <name type="scientific">Paragonimus westermani</name>
    <dbReference type="NCBI Taxonomy" id="34504"/>
    <lineage>
        <taxon>Eukaryota</taxon>
        <taxon>Metazoa</taxon>
        <taxon>Spiralia</taxon>
        <taxon>Lophotrochozoa</taxon>
        <taxon>Platyhelminthes</taxon>
        <taxon>Trematoda</taxon>
        <taxon>Digenea</taxon>
        <taxon>Plagiorchiida</taxon>
        <taxon>Troglotremata</taxon>
        <taxon>Troglotrematidae</taxon>
        <taxon>Paragonimus</taxon>
    </lineage>
</organism>
<dbReference type="Pfam" id="PF08613">
    <property type="entry name" value="Cyclin"/>
    <property type="match status" value="1"/>
</dbReference>
<evidence type="ECO:0000256" key="2">
    <source>
        <dbReference type="ARBA" id="ARBA00040808"/>
    </source>
</evidence>
<dbReference type="Gene3D" id="1.10.472.10">
    <property type="entry name" value="Cyclin-like"/>
    <property type="match status" value="1"/>
</dbReference>
<dbReference type="GO" id="GO:0005634">
    <property type="term" value="C:nucleus"/>
    <property type="evidence" value="ECO:0007669"/>
    <property type="project" value="TreeGrafter"/>
</dbReference>
<proteinExistence type="inferred from homology"/>
<gene>
    <name evidence="3" type="ORF">P879_04844</name>
</gene>
<dbReference type="PANTHER" id="PTHR15615">
    <property type="match status" value="1"/>
</dbReference>
<comment type="caution">
    <text evidence="3">The sequence shown here is derived from an EMBL/GenBank/DDBJ whole genome shotgun (WGS) entry which is preliminary data.</text>
</comment>
<keyword evidence="4" id="KW-1185">Reference proteome</keyword>
<dbReference type="PANTHER" id="PTHR15615:SF108">
    <property type="entry name" value="PROTEIN CNPPD1"/>
    <property type="match status" value="1"/>
</dbReference>
<dbReference type="AlphaFoldDB" id="A0A8T0DSJ5"/>
<dbReference type="GO" id="GO:0000307">
    <property type="term" value="C:cyclin-dependent protein kinase holoenzyme complex"/>
    <property type="evidence" value="ECO:0007669"/>
    <property type="project" value="TreeGrafter"/>
</dbReference>
<dbReference type="GO" id="GO:0019901">
    <property type="term" value="F:protein kinase binding"/>
    <property type="evidence" value="ECO:0007669"/>
    <property type="project" value="InterPro"/>
</dbReference>
<protein>
    <recommendedName>
        <fullName evidence="2">Protein CNPPD1</fullName>
    </recommendedName>
</protein>
<sequence length="301" mass="33942">MGFILNSVRDVHGNIPMDVPDFTDHVTDFVNSVVKRRLGKLDPFTVTEYANSKFVPPVSMLTALIFIKKFASSDPSPQLADEITAVDLFVVALTTASKYLHDVGTEDGLDNAGWAELFNMDVKDLNKLEIKFLRALNWKCFVRKIDYSDLQSVFNSVARCKRPSVASVFLHSRLWRSLRGISHSRLRSRASFRFLALLSAAYLTACVNQSHHLPEPSRPFNTLDAFDETTNSQLIPVFRGEATFTNNRSDSCGNLTSRNCFDFDRNCFFKRKEVPSTLLPERIPHFPATSYTSRILISCGG</sequence>
<dbReference type="Proteomes" id="UP000699462">
    <property type="component" value="Unassembled WGS sequence"/>
</dbReference>
<accession>A0A8T0DSJ5</accession>
<evidence type="ECO:0000313" key="3">
    <source>
        <dbReference type="EMBL" id="KAF8570048.1"/>
    </source>
</evidence>
<comment type="similarity">
    <text evidence="1">Belongs to the CNPPD1 family.</text>
</comment>
<dbReference type="InterPro" id="IPR013922">
    <property type="entry name" value="Cyclin_PHO80-like"/>
</dbReference>
<dbReference type="CDD" id="cd20557">
    <property type="entry name" value="CYCLIN_ScPCL1-like"/>
    <property type="match status" value="1"/>
</dbReference>
<evidence type="ECO:0000256" key="1">
    <source>
        <dbReference type="ARBA" id="ARBA00038508"/>
    </source>
</evidence>
<reference evidence="3 4" key="1">
    <citation type="submission" date="2019-07" db="EMBL/GenBank/DDBJ databases">
        <title>Annotation for the trematode Paragonimus westermani.</title>
        <authorList>
            <person name="Choi Y.-J."/>
        </authorList>
    </citation>
    <scope>NUCLEOTIDE SEQUENCE [LARGE SCALE GENOMIC DNA]</scope>
    <source>
        <strain evidence="3">180907_Pwestermani</strain>
    </source>
</reference>